<dbReference type="GO" id="GO:0042834">
    <property type="term" value="F:peptidoglycan binding"/>
    <property type="evidence" value="ECO:0007669"/>
    <property type="project" value="InterPro"/>
</dbReference>
<evidence type="ECO:0000259" key="2">
    <source>
        <dbReference type="PROSITE" id="PS51724"/>
    </source>
</evidence>
<evidence type="ECO:0000313" key="4">
    <source>
        <dbReference type="Proteomes" id="UP001164653"/>
    </source>
</evidence>
<dbReference type="InterPro" id="IPR040495">
    <property type="entry name" value="HU-CCDC81_bac_1"/>
</dbReference>
<dbReference type="AlphaFoldDB" id="A0A9E8NFX2"/>
<dbReference type="PROSITE" id="PS51724">
    <property type="entry name" value="SPOR"/>
    <property type="match status" value="1"/>
</dbReference>
<dbReference type="Gene3D" id="3.30.70.1070">
    <property type="entry name" value="Sporulation related repeat"/>
    <property type="match status" value="1"/>
</dbReference>
<dbReference type="Pfam" id="PF18175">
    <property type="entry name" value="HU-CCDC81_bac_2"/>
    <property type="match status" value="1"/>
</dbReference>
<dbReference type="InterPro" id="IPR007730">
    <property type="entry name" value="SPOR-like_dom"/>
</dbReference>
<dbReference type="Pfam" id="PF18174">
    <property type="entry name" value="HU-CCDC81_bac_1"/>
    <property type="match status" value="1"/>
</dbReference>
<sequence>MIAVETVIRKLIGEYEFVIIPGFGALLSHQVPAIYDNNSGFFSPPVKRLAFNEYLKLDDGLLANYISRHEQVTHSEAVDYVKVYTDNLRSGLEFNGRASIAGIGEFIKNVEGKLVFEPKTEKYFKDEWYGFQKVKVKQFEKKALIAATEHTYVNDDTVEVLELEENTRKPFRWTSWAAAAAIAGLLCGLSFFLVNSNGGDIQSTLNPFTELFSSFKTEKEEPKKEIEKAEAIILPEASTETLPIVSDSSINDAALVTKDSAATTVSEALPPVNVPAVTPAEPATANFYVIAGAFKGSKQAKILLAELQAKGFTEALILPGDKFSTKVKVAIDGFENETDAYRASAKLKSVIGEAGWVFKKR</sequence>
<keyword evidence="1" id="KW-0812">Transmembrane</keyword>
<dbReference type="EMBL" id="CP112998">
    <property type="protein sequence ID" value="WAC14242.1"/>
    <property type="molecule type" value="Genomic_DNA"/>
</dbReference>
<dbReference type="InterPro" id="IPR036680">
    <property type="entry name" value="SPOR-like_sf"/>
</dbReference>
<dbReference type="KEGG" id="dpf:ON006_09840"/>
<keyword evidence="1" id="KW-1133">Transmembrane helix</keyword>
<accession>A0A9E8NFX2</accession>
<reference evidence="3" key="1">
    <citation type="submission" date="2022-11" db="EMBL/GenBank/DDBJ databases">
        <title>Dyadobacter pollutisoli sp. nov., isolated from plastic dumped soil.</title>
        <authorList>
            <person name="Kim J.M."/>
            <person name="Kim K.R."/>
            <person name="Lee J.K."/>
            <person name="Hao L."/>
            <person name="Jeon C.O."/>
        </authorList>
    </citation>
    <scope>NUCLEOTIDE SEQUENCE</scope>
    <source>
        <strain evidence="3">U1</strain>
    </source>
</reference>
<gene>
    <name evidence="3" type="ORF">ON006_09840</name>
</gene>
<name>A0A9E8NFX2_9BACT</name>
<evidence type="ECO:0000313" key="3">
    <source>
        <dbReference type="EMBL" id="WAC14242.1"/>
    </source>
</evidence>
<proteinExistence type="predicted"/>
<keyword evidence="1" id="KW-0472">Membrane</keyword>
<dbReference type="Proteomes" id="UP001164653">
    <property type="component" value="Chromosome"/>
</dbReference>
<evidence type="ECO:0000256" key="1">
    <source>
        <dbReference type="SAM" id="Phobius"/>
    </source>
</evidence>
<organism evidence="3 4">
    <name type="scientific">Dyadobacter pollutisoli</name>
    <dbReference type="NCBI Taxonomy" id="2910158"/>
    <lineage>
        <taxon>Bacteria</taxon>
        <taxon>Pseudomonadati</taxon>
        <taxon>Bacteroidota</taxon>
        <taxon>Cytophagia</taxon>
        <taxon>Cytophagales</taxon>
        <taxon>Spirosomataceae</taxon>
        <taxon>Dyadobacter</taxon>
    </lineage>
</organism>
<protein>
    <submittedName>
        <fullName evidence="3">SPOR domain-containing protein</fullName>
    </submittedName>
</protein>
<dbReference type="InterPro" id="IPR041268">
    <property type="entry name" value="HU-CCDC81_bac_2"/>
</dbReference>
<dbReference type="RefSeq" id="WP_244824317.1">
    <property type="nucleotide sequence ID" value="NZ_CP112998.1"/>
</dbReference>
<feature type="transmembrane region" description="Helical" evidence="1">
    <location>
        <begin position="173"/>
        <end position="194"/>
    </location>
</feature>
<dbReference type="Pfam" id="PF05036">
    <property type="entry name" value="SPOR"/>
    <property type="match status" value="1"/>
</dbReference>
<keyword evidence="4" id="KW-1185">Reference proteome</keyword>
<dbReference type="SUPFAM" id="SSF110997">
    <property type="entry name" value="Sporulation related repeat"/>
    <property type="match status" value="1"/>
</dbReference>
<feature type="domain" description="SPOR" evidence="2">
    <location>
        <begin position="281"/>
        <end position="360"/>
    </location>
</feature>